<gene>
    <name evidence="1" type="ORF">SI8410_06008283</name>
</gene>
<keyword evidence="2" id="KW-1185">Reference proteome</keyword>
<proteinExistence type="predicted"/>
<accession>A0A7I8KKK0</accession>
<reference evidence="1" key="1">
    <citation type="submission" date="2020-02" db="EMBL/GenBank/DDBJ databases">
        <authorList>
            <person name="Scholz U."/>
            <person name="Mascher M."/>
            <person name="Fiebig A."/>
        </authorList>
    </citation>
    <scope>NUCLEOTIDE SEQUENCE</scope>
</reference>
<organism evidence="1 2">
    <name type="scientific">Spirodela intermedia</name>
    <name type="common">Intermediate duckweed</name>
    <dbReference type="NCBI Taxonomy" id="51605"/>
    <lineage>
        <taxon>Eukaryota</taxon>
        <taxon>Viridiplantae</taxon>
        <taxon>Streptophyta</taxon>
        <taxon>Embryophyta</taxon>
        <taxon>Tracheophyta</taxon>
        <taxon>Spermatophyta</taxon>
        <taxon>Magnoliopsida</taxon>
        <taxon>Liliopsida</taxon>
        <taxon>Araceae</taxon>
        <taxon>Lemnoideae</taxon>
        <taxon>Spirodela</taxon>
    </lineage>
</organism>
<evidence type="ECO:0000313" key="1">
    <source>
        <dbReference type="EMBL" id="CAA7397618.1"/>
    </source>
</evidence>
<protein>
    <submittedName>
        <fullName evidence="1">Uncharacterized protein</fullName>
    </submittedName>
</protein>
<dbReference type="Proteomes" id="UP000663760">
    <property type="component" value="Chromosome 6"/>
</dbReference>
<dbReference type="EMBL" id="LR746269">
    <property type="protein sequence ID" value="CAA7397618.1"/>
    <property type="molecule type" value="Genomic_DNA"/>
</dbReference>
<name>A0A7I8KKK0_SPIIN</name>
<evidence type="ECO:0000313" key="2">
    <source>
        <dbReference type="Proteomes" id="UP000663760"/>
    </source>
</evidence>
<dbReference type="AlphaFoldDB" id="A0A7I8KKK0"/>
<sequence>MILHVAIRFVSYIYINPFTSNTRFSGVYYKVLSEQRRRLLLNNPKSINSEVRGTQL</sequence>